<feature type="compositionally biased region" description="Polar residues" evidence="1">
    <location>
        <begin position="32"/>
        <end position="49"/>
    </location>
</feature>
<evidence type="ECO:0000256" key="1">
    <source>
        <dbReference type="SAM" id="MobiDB-lite"/>
    </source>
</evidence>
<name>I3T2W9_LOTJA</name>
<evidence type="ECO:0000313" key="2">
    <source>
        <dbReference type="EMBL" id="AFK46861.1"/>
    </source>
</evidence>
<proteinExistence type="evidence at transcript level"/>
<feature type="region of interest" description="Disordered" evidence="1">
    <location>
        <begin position="1"/>
        <end position="51"/>
    </location>
</feature>
<dbReference type="EMBL" id="BT147067">
    <property type="protein sequence ID" value="AFK46861.1"/>
    <property type="molecule type" value="mRNA"/>
</dbReference>
<organism evidence="2">
    <name type="scientific">Lotus japonicus</name>
    <name type="common">Lotus corniculatus var. japonicus</name>
    <dbReference type="NCBI Taxonomy" id="34305"/>
    <lineage>
        <taxon>Eukaryota</taxon>
        <taxon>Viridiplantae</taxon>
        <taxon>Streptophyta</taxon>
        <taxon>Embryophyta</taxon>
        <taxon>Tracheophyta</taxon>
        <taxon>Spermatophyta</taxon>
        <taxon>Magnoliopsida</taxon>
        <taxon>eudicotyledons</taxon>
        <taxon>Gunneridae</taxon>
        <taxon>Pentapetalae</taxon>
        <taxon>rosids</taxon>
        <taxon>fabids</taxon>
        <taxon>Fabales</taxon>
        <taxon>Fabaceae</taxon>
        <taxon>Papilionoideae</taxon>
        <taxon>50 kb inversion clade</taxon>
        <taxon>NPAAA clade</taxon>
        <taxon>Hologalegina</taxon>
        <taxon>robinioid clade</taxon>
        <taxon>Loteae</taxon>
        <taxon>Lotus</taxon>
    </lineage>
</organism>
<dbReference type="PANTHER" id="PTHR34112:SF18">
    <property type="entry name" value="C-JUN-AMINO-TERMINAL KINASE-INTERACTING PROTEIN"/>
    <property type="match status" value="1"/>
</dbReference>
<accession>I3T2W9</accession>
<reference evidence="2" key="1">
    <citation type="submission" date="2012-05" db="EMBL/GenBank/DDBJ databases">
        <authorList>
            <person name="Krishnakumar V."/>
            <person name="Cheung F."/>
            <person name="Xiao Y."/>
            <person name="Chan A."/>
            <person name="Moskal W.A."/>
            <person name="Town C.D."/>
        </authorList>
    </citation>
    <scope>NUCLEOTIDE SEQUENCE</scope>
</reference>
<protein>
    <submittedName>
        <fullName evidence="2">Uncharacterized protein</fullName>
    </submittedName>
</protein>
<dbReference type="AlphaFoldDB" id="I3T2W9"/>
<sequence length="154" mass="16446">MNSSAVLPESGPTVSSPSLEKSGEVNMEIVSPSASLESLGNGAELTSNDNAHEALCRTSDNEGKDSVLSATIYPDEEEAAFLRSLGWEENSDEDEGLTEEEINAFYQECKNLDPSTFKLSQGMQPKLSKLFESYASNLRGASAELSSSGPRSDA</sequence>
<dbReference type="PANTHER" id="PTHR34112">
    <property type="entry name" value="C-JUN-AMINO-TERMINAL KINASE-INTERACTING PROTEIN"/>
    <property type="match status" value="1"/>
</dbReference>